<dbReference type="Gene3D" id="1.10.101.10">
    <property type="entry name" value="PGBD-like superfamily/PGBD"/>
    <property type="match status" value="1"/>
</dbReference>
<evidence type="ECO:0000313" key="4">
    <source>
        <dbReference type="EMBL" id="QES27858.1"/>
    </source>
</evidence>
<dbReference type="AlphaFoldDB" id="A0A5P2BDP0"/>
<dbReference type="InterPro" id="IPR036366">
    <property type="entry name" value="PGBDSf"/>
</dbReference>
<dbReference type="InterPro" id="IPR050465">
    <property type="entry name" value="UPF0194_transport"/>
</dbReference>
<evidence type="ECO:0000313" key="5">
    <source>
        <dbReference type="Proteomes" id="UP000323046"/>
    </source>
</evidence>
<dbReference type="Gene3D" id="2.40.420.20">
    <property type="match status" value="1"/>
</dbReference>
<protein>
    <submittedName>
        <fullName evidence="4">Peptidoglycan-binding protein</fullName>
    </submittedName>
</protein>
<comment type="subcellular location">
    <subcellularLocation>
        <location evidence="1">Cell envelope</location>
    </subcellularLocation>
</comment>
<dbReference type="PANTHER" id="PTHR32347:SF14">
    <property type="entry name" value="EFFLUX SYSTEM COMPONENT YKNX-RELATED"/>
    <property type="match status" value="1"/>
</dbReference>
<proteinExistence type="predicted"/>
<keyword evidence="2" id="KW-0175">Coiled coil</keyword>
<dbReference type="OrthoDB" id="3268648at2"/>
<dbReference type="Pfam" id="PF01471">
    <property type="entry name" value="PG_binding_1"/>
    <property type="match status" value="1"/>
</dbReference>
<dbReference type="EMBL" id="CP029193">
    <property type="protein sequence ID" value="QES27858.1"/>
    <property type="molecule type" value="Genomic_DNA"/>
</dbReference>
<sequence>MQGHRQVRRRTAVFATVVALLAVTGGGIAVSALADVGGKENTAHRAAGLPPATASVARGDLSSGTQVDGTLGYAKERKINAGTTGTLTWAPDTGSNIGRDGRLYEVDGAPVRLMYGTEPMYRTLKSGDKGNDVRQLEENLVALGYGSGLAVDDTYTDGTAAAVKRWQKVHDRKQTGRVGPDQISFQPSAVRVKSTGSAVGDQVAPGRPVLSTTGSERVVRVQLDVAEGDSAKKGTKVTVTLPDGTTVKGKVAAVGRTAKPGDDPGDKTPKIPVTVTFDDPGEVDGFDQSPVTVNLTGETRENVLSVPVNALLALPGGGFGVQIVDGARTREVKVELGMFGQGRVEVSGGGLREGTKVGVPKP</sequence>
<evidence type="ECO:0000256" key="1">
    <source>
        <dbReference type="ARBA" id="ARBA00004196"/>
    </source>
</evidence>
<evidence type="ECO:0000259" key="3">
    <source>
        <dbReference type="Pfam" id="PF01471"/>
    </source>
</evidence>
<accession>A0A5P2BDP0</accession>
<feature type="domain" description="Peptidoglycan binding-like" evidence="3">
    <location>
        <begin position="130"/>
        <end position="182"/>
    </location>
</feature>
<dbReference type="InterPro" id="IPR002477">
    <property type="entry name" value="Peptidoglycan-bd-like"/>
</dbReference>
<keyword evidence="5" id="KW-1185">Reference proteome</keyword>
<organism evidence="4 5">
    <name type="scientific">Streptomyces venezuelae</name>
    <dbReference type="NCBI Taxonomy" id="54571"/>
    <lineage>
        <taxon>Bacteria</taxon>
        <taxon>Bacillati</taxon>
        <taxon>Actinomycetota</taxon>
        <taxon>Actinomycetes</taxon>
        <taxon>Kitasatosporales</taxon>
        <taxon>Streptomycetaceae</taxon>
        <taxon>Streptomyces</taxon>
    </lineage>
</organism>
<dbReference type="InterPro" id="IPR036365">
    <property type="entry name" value="PGBD-like_sf"/>
</dbReference>
<dbReference type="PANTHER" id="PTHR32347">
    <property type="entry name" value="EFFLUX SYSTEM COMPONENT YKNX-RELATED"/>
    <property type="match status" value="1"/>
</dbReference>
<dbReference type="GO" id="GO:0030313">
    <property type="term" value="C:cell envelope"/>
    <property type="evidence" value="ECO:0007669"/>
    <property type="project" value="UniProtKB-SubCell"/>
</dbReference>
<dbReference type="Proteomes" id="UP000323046">
    <property type="component" value="Chromosome"/>
</dbReference>
<dbReference type="SUPFAM" id="SSF47090">
    <property type="entry name" value="PGBD-like"/>
    <property type="match status" value="1"/>
</dbReference>
<gene>
    <name evidence="4" type="ORF">DEJ47_16690</name>
</gene>
<evidence type="ECO:0000256" key="2">
    <source>
        <dbReference type="ARBA" id="ARBA00023054"/>
    </source>
</evidence>
<name>A0A5P2BDP0_STRVZ</name>
<reference evidence="4 5" key="1">
    <citation type="submission" date="2018-05" db="EMBL/GenBank/DDBJ databases">
        <title>Streptomyces venezuelae.</title>
        <authorList>
            <person name="Kim W."/>
            <person name="Lee N."/>
            <person name="Cho B.-K."/>
        </authorList>
    </citation>
    <scope>NUCLEOTIDE SEQUENCE [LARGE SCALE GENOMIC DNA]</scope>
    <source>
        <strain evidence="4 5">ATCC 14583</strain>
    </source>
</reference>